<keyword evidence="4" id="KW-0548">Nucleotidyltransferase</keyword>
<feature type="domain" description="GGDEF" evidence="3">
    <location>
        <begin position="296"/>
        <end position="429"/>
    </location>
</feature>
<protein>
    <submittedName>
        <fullName evidence="4">Diguanylate cyclase</fullName>
        <ecNumber evidence="4">2.7.7.65</ecNumber>
    </submittedName>
</protein>
<evidence type="ECO:0000313" key="4">
    <source>
        <dbReference type="EMBL" id="MFC3626680.1"/>
    </source>
</evidence>
<dbReference type="InterPro" id="IPR029787">
    <property type="entry name" value="Nucleotide_cyclase"/>
</dbReference>
<evidence type="ECO:0000313" key="5">
    <source>
        <dbReference type="Proteomes" id="UP001595636"/>
    </source>
</evidence>
<feature type="domain" description="PAS" evidence="1">
    <location>
        <begin position="140"/>
        <end position="185"/>
    </location>
</feature>
<name>A0ABV7TV80_9NEIS</name>
<dbReference type="InterPro" id="IPR013656">
    <property type="entry name" value="PAS_4"/>
</dbReference>
<dbReference type="GO" id="GO:0052621">
    <property type="term" value="F:diguanylate cyclase activity"/>
    <property type="evidence" value="ECO:0007669"/>
    <property type="project" value="UniProtKB-EC"/>
</dbReference>
<keyword evidence="4" id="KW-0808">Transferase</keyword>
<gene>
    <name evidence="4" type="ORF">ACFOKJ_11160</name>
</gene>
<dbReference type="SMART" id="SM00267">
    <property type="entry name" value="GGDEF"/>
    <property type="match status" value="1"/>
</dbReference>
<dbReference type="SMART" id="SM00091">
    <property type="entry name" value="PAS"/>
    <property type="match status" value="2"/>
</dbReference>
<feature type="domain" description="PAS" evidence="1">
    <location>
        <begin position="13"/>
        <end position="66"/>
    </location>
</feature>
<dbReference type="PANTHER" id="PTHR44757:SF2">
    <property type="entry name" value="BIOFILM ARCHITECTURE MAINTENANCE PROTEIN MBAA"/>
    <property type="match status" value="1"/>
</dbReference>
<evidence type="ECO:0000259" key="3">
    <source>
        <dbReference type="PROSITE" id="PS50887"/>
    </source>
</evidence>
<dbReference type="InterPro" id="IPR043128">
    <property type="entry name" value="Rev_trsase/Diguanyl_cyclase"/>
</dbReference>
<keyword evidence="5" id="KW-1185">Reference proteome</keyword>
<reference evidence="5" key="1">
    <citation type="journal article" date="2019" name="Int. J. Syst. Evol. Microbiol.">
        <title>The Global Catalogue of Microorganisms (GCM) 10K type strain sequencing project: providing services to taxonomists for standard genome sequencing and annotation.</title>
        <authorList>
            <consortium name="The Broad Institute Genomics Platform"/>
            <consortium name="The Broad Institute Genome Sequencing Center for Infectious Disease"/>
            <person name="Wu L."/>
            <person name="Ma J."/>
        </authorList>
    </citation>
    <scope>NUCLEOTIDE SEQUENCE [LARGE SCALE GENOMIC DNA]</scope>
    <source>
        <strain evidence="5">KCTC 42195</strain>
    </source>
</reference>
<dbReference type="Pfam" id="PF08448">
    <property type="entry name" value="PAS_4"/>
    <property type="match status" value="2"/>
</dbReference>
<feature type="domain" description="PAC" evidence="2">
    <location>
        <begin position="87"/>
        <end position="139"/>
    </location>
</feature>
<dbReference type="Gene3D" id="3.30.70.270">
    <property type="match status" value="1"/>
</dbReference>
<dbReference type="CDD" id="cd01949">
    <property type="entry name" value="GGDEF"/>
    <property type="match status" value="1"/>
</dbReference>
<dbReference type="PROSITE" id="PS50113">
    <property type="entry name" value="PAC"/>
    <property type="match status" value="1"/>
</dbReference>
<dbReference type="SUPFAM" id="SSF55785">
    <property type="entry name" value="PYP-like sensor domain (PAS domain)"/>
    <property type="match status" value="2"/>
</dbReference>
<dbReference type="PANTHER" id="PTHR44757">
    <property type="entry name" value="DIGUANYLATE CYCLASE DGCP"/>
    <property type="match status" value="1"/>
</dbReference>
<accession>A0ABV7TV80</accession>
<dbReference type="InterPro" id="IPR000700">
    <property type="entry name" value="PAS-assoc_C"/>
</dbReference>
<dbReference type="Pfam" id="PF00990">
    <property type="entry name" value="GGDEF"/>
    <property type="match status" value="1"/>
</dbReference>
<dbReference type="PROSITE" id="PS50887">
    <property type="entry name" value="GGDEF"/>
    <property type="match status" value="1"/>
</dbReference>
<dbReference type="NCBIfam" id="TIGR00254">
    <property type="entry name" value="GGDEF"/>
    <property type="match status" value="1"/>
</dbReference>
<dbReference type="PROSITE" id="PS50112">
    <property type="entry name" value="PAS"/>
    <property type="match status" value="2"/>
</dbReference>
<dbReference type="SUPFAM" id="SSF55073">
    <property type="entry name" value="Nucleotide cyclase"/>
    <property type="match status" value="1"/>
</dbReference>
<organism evidence="4 5">
    <name type="scientific">Vogesella amnigena</name>
    <dbReference type="NCBI Taxonomy" id="1507449"/>
    <lineage>
        <taxon>Bacteria</taxon>
        <taxon>Pseudomonadati</taxon>
        <taxon>Pseudomonadota</taxon>
        <taxon>Betaproteobacteria</taxon>
        <taxon>Neisseriales</taxon>
        <taxon>Chromobacteriaceae</taxon>
        <taxon>Vogesella</taxon>
    </lineage>
</organism>
<evidence type="ECO:0000259" key="2">
    <source>
        <dbReference type="PROSITE" id="PS50113"/>
    </source>
</evidence>
<dbReference type="NCBIfam" id="TIGR00229">
    <property type="entry name" value="sensory_box"/>
    <property type="match status" value="2"/>
</dbReference>
<dbReference type="CDD" id="cd00130">
    <property type="entry name" value="PAS"/>
    <property type="match status" value="2"/>
</dbReference>
<dbReference type="InterPro" id="IPR000160">
    <property type="entry name" value="GGDEF_dom"/>
</dbReference>
<dbReference type="EC" id="2.7.7.65" evidence="4"/>
<sequence length="429" mass="48462">MQDNNHVQELLRELLSLRQVLNNVGAYIYTKDVAGNYTYANNMVCELFGVALHDVVGSDDSRFFDLDISNQLRLNDRKVLDHGETLVSEELNIIKATGETRIYWTVKAPVRDEQGTIIGMCGISTDITERKRLEAELREQRQLLDTVLNNVDSYIYMKSEDRRFLYVNERTAALLGLAPEDIIGKLDSEVIARATADHLWEIDRQVFDSGHKMAGEEEITDESGRASYYWSVKVPIVLQDQPKALIGFSTDITELQLLKKELERQALTDMLTGVSNRRFFMQSLEREFSRARRYSTSLAVMILDIDHFKNINDSHGHHAGDLVLTRVASHLQGLMRQHDILSRIGGEEFAIILPETDAEGACVLANRLCESVRELAMHSEEGRQLPITVSIGVSALQPSTADSQTMLKLADKALYLSKDAGRDRTCLLM</sequence>
<dbReference type="InterPro" id="IPR052155">
    <property type="entry name" value="Biofilm_reg_signaling"/>
</dbReference>
<dbReference type="Gene3D" id="3.30.450.20">
    <property type="entry name" value="PAS domain"/>
    <property type="match status" value="2"/>
</dbReference>
<dbReference type="InterPro" id="IPR035965">
    <property type="entry name" value="PAS-like_dom_sf"/>
</dbReference>
<dbReference type="Proteomes" id="UP001595636">
    <property type="component" value="Unassembled WGS sequence"/>
</dbReference>
<dbReference type="RefSeq" id="WP_390279553.1">
    <property type="nucleotide sequence ID" value="NZ_JBHRYH010000021.1"/>
</dbReference>
<comment type="caution">
    <text evidence="4">The sequence shown here is derived from an EMBL/GenBank/DDBJ whole genome shotgun (WGS) entry which is preliminary data.</text>
</comment>
<evidence type="ECO:0000259" key="1">
    <source>
        <dbReference type="PROSITE" id="PS50112"/>
    </source>
</evidence>
<dbReference type="EMBL" id="JBHRYH010000021">
    <property type="protein sequence ID" value="MFC3626680.1"/>
    <property type="molecule type" value="Genomic_DNA"/>
</dbReference>
<dbReference type="InterPro" id="IPR000014">
    <property type="entry name" value="PAS"/>
</dbReference>
<proteinExistence type="predicted"/>